<gene>
    <name evidence="3" type="ORF">METZ01_LOCUS19570</name>
</gene>
<evidence type="ECO:0000259" key="2">
    <source>
        <dbReference type="Pfam" id="PF23572"/>
    </source>
</evidence>
<protein>
    <recommendedName>
        <fullName evidence="4">GH3 auxin-responsive promoter</fullName>
    </recommendedName>
</protein>
<sequence>MPFSFLNTVMSWFLKKRIHQIELFMKYPIEVQNETLMNLLNSAKNTEFGKKYDFKSINNYDDFTNRIPITNYEKFYHFIERSIKGEQNIFWNEPIKWFAQSSGTTNSISKFIPVSSETLDKCHFQGGKDALCLYINNNINSNLFSGKSLRLGGSRKIYENNNNYFGDLSAILIDNLPIWAEMISTPNNQISLIDKWDEKINAVIKNTINENVTSLAGVPSWMLTLLNNVLYETKKTNVNEVWPNLEVYFHGGVNFSPYKQEFKKIFSNNVNFYETYNASEGFFALQDSNDSNELLLMLDYGIFYEFIEMNYYGTHNEKVINLSQVKTGVNYVMIISTNSGLWRYKIGDTVKFTSTFPYRIKISGRTKNFINAFGEELIIENAETALEKTLLTYKLNIVEYTAAPYFMKGKNSGFHQWLIEFKNPPKDLNKFKKDLDINLQNTNTDYKAKRFKNITMSEIEIIVARKNQFYDWLKEKKKLGGQNKIPRLC</sequence>
<dbReference type="Pfam" id="PF03321">
    <property type="entry name" value="GH3"/>
    <property type="match status" value="1"/>
</dbReference>
<dbReference type="PANTHER" id="PTHR31901:SF9">
    <property type="entry name" value="GH3 DOMAIN-CONTAINING PROTEIN"/>
    <property type="match status" value="1"/>
</dbReference>
<proteinExistence type="predicted"/>
<evidence type="ECO:0000259" key="1">
    <source>
        <dbReference type="Pfam" id="PF23571"/>
    </source>
</evidence>
<organism evidence="3">
    <name type="scientific">marine metagenome</name>
    <dbReference type="NCBI Taxonomy" id="408172"/>
    <lineage>
        <taxon>unclassified sequences</taxon>
        <taxon>metagenomes</taxon>
        <taxon>ecological metagenomes</taxon>
    </lineage>
</organism>
<evidence type="ECO:0000313" key="3">
    <source>
        <dbReference type="EMBL" id="SUZ66716.1"/>
    </source>
</evidence>
<dbReference type="GO" id="GO:0005737">
    <property type="term" value="C:cytoplasm"/>
    <property type="evidence" value="ECO:0007669"/>
    <property type="project" value="TreeGrafter"/>
</dbReference>
<feature type="domain" description="GH3 C-terminal" evidence="2">
    <location>
        <begin position="381"/>
        <end position="488"/>
    </location>
</feature>
<dbReference type="AlphaFoldDB" id="A0A381PI77"/>
<dbReference type="InterPro" id="IPR055378">
    <property type="entry name" value="GH3_C"/>
</dbReference>
<dbReference type="EMBL" id="UINC01000992">
    <property type="protein sequence ID" value="SUZ66716.1"/>
    <property type="molecule type" value="Genomic_DNA"/>
</dbReference>
<accession>A0A381PI77</accession>
<feature type="domain" description="GH3 middle" evidence="1">
    <location>
        <begin position="296"/>
        <end position="365"/>
    </location>
</feature>
<dbReference type="Pfam" id="PF23572">
    <property type="entry name" value="GH3_C"/>
    <property type="match status" value="1"/>
</dbReference>
<dbReference type="Pfam" id="PF23571">
    <property type="entry name" value="GH3_M"/>
    <property type="match status" value="1"/>
</dbReference>
<reference evidence="3" key="1">
    <citation type="submission" date="2018-05" db="EMBL/GenBank/DDBJ databases">
        <authorList>
            <person name="Lanie J.A."/>
            <person name="Ng W.-L."/>
            <person name="Kazmierczak K.M."/>
            <person name="Andrzejewski T.M."/>
            <person name="Davidsen T.M."/>
            <person name="Wayne K.J."/>
            <person name="Tettelin H."/>
            <person name="Glass J.I."/>
            <person name="Rusch D."/>
            <person name="Podicherti R."/>
            <person name="Tsui H.-C.T."/>
            <person name="Winkler M.E."/>
        </authorList>
    </citation>
    <scope>NUCLEOTIDE SEQUENCE</scope>
</reference>
<dbReference type="InterPro" id="IPR042099">
    <property type="entry name" value="ANL_N_sf"/>
</dbReference>
<dbReference type="Gene3D" id="3.40.50.12780">
    <property type="entry name" value="N-terminal domain of ligase-like"/>
    <property type="match status" value="1"/>
</dbReference>
<name>A0A381PI77_9ZZZZ</name>
<feature type="non-terminal residue" evidence="3">
    <location>
        <position position="1"/>
    </location>
</feature>
<dbReference type="GO" id="GO:0016881">
    <property type="term" value="F:acid-amino acid ligase activity"/>
    <property type="evidence" value="ECO:0007669"/>
    <property type="project" value="TreeGrafter"/>
</dbReference>
<dbReference type="InterPro" id="IPR004993">
    <property type="entry name" value="GH3"/>
</dbReference>
<feature type="non-terminal residue" evidence="3">
    <location>
        <position position="489"/>
    </location>
</feature>
<dbReference type="InterPro" id="IPR055377">
    <property type="entry name" value="GH3_M"/>
</dbReference>
<dbReference type="PANTHER" id="PTHR31901">
    <property type="entry name" value="GH3 DOMAIN-CONTAINING PROTEIN"/>
    <property type="match status" value="1"/>
</dbReference>
<evidence type="ECO:0008006" key="4">
    <source>
        <dbReference type="Google" id="ProtNLM"/>
    </source>
</evidence>